<evidence type="ECO:0000256" key="2">
    <source>
        <dbReference type="ARBA" id="ARBA00022737"/>
    </source>
</evidence>
<dbReference type="Gene3D" id="1.20.5.4130">
    <property type="match status" value="1"/>
</dbReference>
<dbReference type="GO" id="GO:0051707">
    <property type="term" value="P:response to other organism"/>
    <property type="evidence" value="ECO:0007669"/>
    <property type="project" value="UniProtKB-ARBA"/>
</dbReference>
<reference evidence="11" key="1">
    <citation type="submission" date="2014-12" db="EMBL/GenBank/DDBJ databases">
        <title>Cloning and Analysis NBS Resistance Genes from Embryogenic Callus in Dimocarpus longan Lour.</title>
        <authorList>
            <person name="Ye W."/>
            <person name="Lin Y."/>
            <person name="Lai Z."/>
        </authorList>
    </citation>
    <scope>NUCLEOTIDE SEQUENCE</scope>
</reference>
<dbReference type="GO" id="GO:0006952">
    <property type="term" value="P:defense response"/>
    <property type="evidence" value="ECO:0007669"/>
    <property type="project" value="UniProtKB-KW"/>
</dbReference>
<dbReference type="PANTHER" id="PTHR36766:SF51">
    <property type="entry name" value="DISEASE RESISTANCE RPP13-LIKE PROTEIN 1"/>
    <property type="match status" value="1"/>
</dbReference>
<dbReference type="CDD" id="cd14798">
    <property type="entry name" value="RX-CC_like"/>
    <property type="match status" value="1"/>
</dbReference>
<dbReference type="InterPro" id="IPR041118">
    <property type="entry name" value="Rx_N"/>
</dbReference>
<evidence type="ECO:0000259" key="7">
    <source>
        <dbReference type="Pfam" id="PF00931"/>
    </source>
</evidence>
<dbReference type="Gene3D" id="1.10.10.10">
    <property type="entry name" value="Winged helix-like DNA-binding domain superfamily/Winged helix DNA-binding domain"/>
    <property type="match status" value="1"/>
</dbReference>
<name>A0A0F6TMR7_9ROSI</name>
<dbReference type="EMBL" id="KP266527">
    <property type="protein sequence ID" value="AKE49461.1"/>
    <property type="molecule type" value="mRNA"/>
</dbReference>
<dbReference type="PANTHER" id="PTHR36766">
    <property type="entry name" value="PLANT BROAD-SPECTRUM MILDEW RESISTANCE PROTEIN RPW8"/>
    <property type="match status" value="1"/>
</dbReference>
<proteinExistence type="evidence at transcript level"/>
<evidence type="ECO:0000259" key="10">
    <source>
        <dbReference type="Pfam" id="PF25019"/>
    </source>
</evidence>
<dbReference type="Gene3D" id="3.80.10.10">
    <property type="entry name" value="Ribonuclease Inhibitor"/>
    <property type="match status" value="3"/>
</dbReference>
<feature type="domain" description="Disease resistance protein winged helix" evidence="9">
    <location>
        <begin position="434"/>
        <end position="502"/>
    </location>
</feature>
<dbReference type="SUPFAM" id="SSF52047">
    <property type="entry name" value="RNI-like"/>
    <property type="match status" value="1"/>
</dbReference>
<keyword evidence="1" id="KW-0433">Leucine-rich repeat</keyword>
<organism evidence="11">
    <name type="scientific">Dimocarpus longan</name>
    <dbReference type="NCBI Taxonomy" id="128017"/>
    <lineage>
        <taxon>Eukaryota</taxon>
        <taxon>Viridiplantae</taxon>
        <taxon>Streptophyta</taxon>
        <taxon>Embryophyta</taxon>
        <taxon>Tracheophyta</taxon>
        <taxon>Spermatophyta</taxon>
        <taxon>Magnoliopsida</taxon>
        <taxon>eudicotyledons</taxon>
        <taxon>Gunneridae</taxon>
        <taxon>Pentapetalae</taxon>
        <taxon>rosids</taxon>
        <taxon>malvids</taxon>
        <taxon>Sapindales</taxon>
        <taxon>Sapindaceae</taxon>
        <taxon>Dimocarpus</taxon>
    </lineage>
</organism>
<dbReference type="Pfam" id="PF23559">
    <property type="entry name" value="WHD_DRP"/>
    <property type="match status" value="1"/>
</dbReference>
<evidence type="ECO:0000256" key="5">
    <source>
        <dbReference type="ARBA" id="ARBA00022840"/>
    </source>
</evidence>
<dbReference type="Pfam" id="PF18052">
    <property type="entry name" value="Rx_N"/>
    <property type="match status" value="1"/>
</dbReference>
<dbReference type="SUPFAM" id="SSF52058">
    <property type="entry name" value="L domain-like"/>
    <property type="match status" value="2"/>
</dbReference>
<dbReference type="Gene3D" id="1.10.8.430">
    <property type="entry name" value="Helical domain of apoptotic protease-activating factors"/>
    <property type="match status" value="1"/>
</dbReference>
<feature type="domain" description="R13L1/DRL21-like LRR repeat region" evidence="10">
    <location>
        <begin position="694"/>
        <end position="820"/>
    </location>
</feature>
<keyword evidence="5" id="KW-0067">ATP-binding</keyword>
<sequence>MAEHVLSAVLSVLLKKLTPGELLEFATQGCVRSKLKKWEKTLKMINALLIDAEEKQLTNGAVKMWLEDLQDLAYDAEDILDEYATEALRRKLKIEEHQASTSRARKLIPACCIGCTPHALWSDFSMPSKIDGITSRLQDLCNQKNELGLIEIAGGKSTASCQRPTTTCLPTEPAVYGRDEDKAKILEQVLKHEPGQANFGVIPIVGMGGIGKTTLARQVYNDEKVKLFDLKAWVCVSDDFDVLRISKAILELISPSSCDKKELNAVQNQLNDALKEKRFLIVLDDVWSENYDLWESLKAPFMAGAAGSKIIVTTRSTEVAATMRPREHEQHNLKGLSNGDCWSIFEAHAFNNRGINDLWNFNMIREKVVQKCKGLPLAARTLGGLLYYKETEAEWMDVLNSQIWDLKDSILPVLRLSYFHLPSYLKRCFAYCAILPKDYEFEENELIFLWMAEGLIQKSRDDEQLEGLGGKYFHDLLSRSIFQKSSSNTSKFIMHDLVNDLAVKVSGKLSFRLENELQSQIFENSTRYTSYLCDYYNRISKFAILNEAKKLRTHLTVPPINDRYVDCYISNTAVSNLLSRFKRLRVLSLQRYHIVEVPDSIGNLRLLRYLNLSDSDIRSLPESINSMCNLQTLILRNCRKFLKWPISMENLINLRHLDILGASLVEEMPMGIRKWVYLQTLSNFIVGKDSGSKLEDLKDLKSLCGELHISRLENVTDFQHKRKIVLRNQKDLKVLLLEWGSRFNASTDEEMDKRLLDMLRPHQNLEKLTIKCYGGKIFSSWVGDSSFSKIIVLKLENCERCTSLPSLGLLGSLKSLTIKGINELESINSTFYGHCQNPFISLETLCFENLEKCESWDPIKENESFPRLQKLSIVNCPKLSERLPNKLSSLKKLVICKCEQLVVSLANMPKLCKLKLDKCKKIVCTSSACLESLECMTLSNISDFGDLSGQELKKVQNLRIEGCKEFIKLWENEIFLEKPRQGLHILSALKKLDLINCNTLTTLPEGIKQKNVYVEELRIESCDSLNFIFRGQLSWSKLTSLHVSHCPKLTTLSMTGHLPLSLKHLTIVGCSELITLFPKGQFPETLETLNICSCEKLESIVEEFHNNQAVDDIHISDCENLKSLSESLETLTNLKSLYISNCGGLASFPKGGFPDSNLRVDLCGCEMLEALPSGIHTLSSLRIFGCPNMSLSEEDLPTKLTQLGISSLKQYKQLTERGFHNFTSLTGIHISGRQDGEPFQEMGMEITLPPNLIWLRICKFSELKCLPFKDFEDLSSLQILDIDSCPKLTSLPSNLPSSLQHLYIQGCLELTSLPSNLPSSLEGLFITDCPSLKEACKRDKGKEWPKLADIPCVLIVPEAL</sequence>
<keyword evidence="2" id="KW-0677">Repeat</keyword>
<dbReference type="SMART" id="SM00369">
    <property type="entry name" value="LRR_TYP"/>
    <property type="match status" value="4"/>
</dbReference>
<feature type="domain" description="NB-ARC" evidence="7">
    <location>
        <begin position="184"/>
        <end position="352"/>
    </location>
</feature>
<accession>A0A0F6TMR7</accession>
<dbReference type="SUPFAM" id="SSF52540">
    <property type="entry name" value="P-loop containing nucleoside triphosphate hydrolases"/>
    <property type="match status" value="1"/>
</dbReference>
<keyword evidence="3" id="KW-0547">Nucleotide-binding</keyword>
<dbReference type="InterPro" id="IPR056789">
    <property type="entry name" value="LRR_R13L1-DRL21"/>
</dbReference>
<feature type="coiled-coil region" evidence="6">
    <location>
        <begin position="35"/>
        <end position="86"/>
    </location>
</feature>
<feature type="domain" description="Disease resistance N-terminal" evidence="8">
    <location>
        <begin position="9"/>
        <end position="97"/>
    </location>
</feature>
<dbReference type="InterPro" id="IPR042197">
    <property type="entry name" value="Apaf_helical"/>
</dbReference>
<dbReference type="InterPro" id="IPR002182">
    <property type="entry name" value="NB-ARC"/>
</dbReference>
<dbReference type="FunFam" id="3.40.50.300:FF:001091">
    <property type="entry name" value="Probable disease resistance protein At1g61300"/>
    <property type="match status" value="1"/>
</dbReference>
<dbReference type="GO" id="GO:0005524">
    <property type="term" value="F:ATP binding"/>
    <property type="evidence" value="ECO:0007669"/>
    <property type="project" value="UniProtKB-KW"/>
</dbReference>
<dbReference type="InterPro" id="IPR003591">
    <property type="entry name" value="Leu-rich_rpt_typical-subtyp"/>
</dbReference>
<evidence type="ECO:0000256" key="3">
    <source>
        <dbReference type="ARBA" id="ARBA00022741"/>
    </source>
</evidence>
<evidence type="ECO:0000259" key="9">
    <source>
        <dbReference type="Pfam" id="PF23559"/>
    </source>
</evidence>
<dbReference type="PRINTS" id="PR00364">
    <property type="entry name" value="DISEASERSIST"/>
</dbReference>
<dbReference type="FunFam" id="1.10.10.10:FF:000322">
    <property type="entry name" value="Probable disease resistance protein At1g63360"/>
    <property type="match status" value="1"/>
</dbReference>
<keyword evidence="4" id="KW-0611">Plant defense</keyword>
<dbReference type="Gene3D" id="3.40.50.300">
    <property type="entry name" value="P-loop containing nucleotide triphosphate hydrolases"/>
    <property type="match status" value="1"/>
</dbReference>
<keyword evidence="6" id="KW-0175">Coiled coil</keyword>
<dbReference type="InterPro" id="IPR038005">
    <property type="entry name" value="RX-like_CC"/>
</dbReference>
<evidence type="ECO:0000256" key="1">
    <source>
        <dbReference type="ARBA" id="ARBA00022614"/>
    </source>
</evidence>
<dbReference type="InterPro" id="IPR036388">
    <property type="entry name" value="WH-like_DNA-bd_sf"/>
</dbReference>
<evidence type="ECO:0000259" key="8">
    <source>
        <dbReference type="Pfam" id="PF18052"/>
    </source>
</evidence>
<dbReference type="InterPro" id="IPR032675">
    <property type="entry name" value="LRR_dom_sf"/>
</dbReference>
<evidence type="ECO:0000313" key="11">
    <source>
        <dbReference type="EMBL" id="AKE49461.1"/>
    </source>
</evidence>
<evidence type="ECO:0000256" key="4">
    <source>
        <dbReference type="ARBA" id="ARBA00022821"/>
    </source>
</evidence>
<dbReference type="GO" id="GO:0043531">
    <property type="term" value="F:ADP binding"/>
    <property type="evidence" value="ECO:0007669"/>
    <property type="project" value="InterPro"/>
</dbReference>
<dbReference type="Pfam" id="PF25019">
    <property type="entry name" value="LRR_R13L1-DRL21"/>
    <property type="match status" value="1"/>
</dbReference>
<dbReference type="InterPro" id="IPR058922">
    <property type="entry name" value="WHD_DRP"/>
</dbReference>
<protein>
    <submittedName>
        <fullName evidence="11">NBS-LRR disease resistance protein NBS46</fullName>
    </submittedName>
</protein>
<dbReference type="InterPro" id="IPR027417">
    <property type="entry name" value="P-loop_NTPase"/>
</dbReference>
<evidence type="ECO:0000256" key="6">
    <source>
        <dbReference type="SAM" id="Coils"/>
    </source>
</evidence>
<dbReference type="Pfam" id="PF00931">
    <property type="entry name" value="NB-ARC"/>
    <property type="match status" value="1"/>
</dbReference>